<evidence type="ECO:0000256" key="4">
    <source>
        <dbReference type="ARBA" id="ARBA00023015"/>
    </source>
</evidence>
<feature type="compositionally biased region" description="Basic and acidic residues" evidence="8">
    <location>
        <begin position="94"/>
        <end position="103"/>
    </location>
</feature>
<evidence type="ECO:0000256" key="2">
    <source>
        <dbReference type="ARBA" id="ARBA00022723"/>
    </source>
</evidence>
<sequence>MALRRAHGMHYDTCLREVLEEKAEGCLAVPCSRDFPCTQCREASTTCVQRGLGSTAGTPGLSGLSYIESLKIRIQTLETQLREEPLQDTTLSRRGYDSPRDQDDTQQLTNVPGSSEVVDNPNGDLHDTIEEASYLSLAAMGAQRADRQPFPTQGLSFLTLLYAAIGVSGENPSTSQDNHAAHSATLAHLRNNFVVAHYEQSRTVNSATLDKYIEFVQQFYPFIASGDLKDVFNIALQTQQCDRDAATGNTAVDAELPETTVMMLFGLATGLLVSPSYTYTEVIATKYAACAVDLLPRVFDRASDLSTVQCLVALTIYSLYTALGGSTWHLLGLAMTRCVASGMHTSRLSDLGSDNENKRNSCRAFWTLYTLDTYISTALDRPFCLSDNDVLVSSPTSTEIGNDDGRLHCLVEHAQLLRSNRSEAMTDPWVHYINLRHWYDIMDTPAAPSLSHLQMLVRGLIEIVKRISFQSDQNWNLILCGAEPDIENYLNLLETQLLEQRCAPTAFDAFDVFAAGVMIMQLRMANEPSVNLVEQTAARTAARKSIVSQAINVLTMLSMRYPPVRSLRDVLSEYRAISMDSRQLSSPSHLRDLLGRSEICISKPLQDMILRGFTP</sequence>
<dbReference type="InterPro" id="IPR052202">
    <property type="entry name" value="Yeast_MetPath_Reg"/>
</dbReference>
<dbReference type="InterPro" id="IPR036864">
    <property type="entry name" value="Zn2-C6_fun-type_DNA-bd_sf"/>
</dbReference>
<keyword evidence="7" id="KW-0539">Nucleus</keyword>
<evidence type="ECO:0000256" key="5">
    <source>
        <dbReference type="ARBA" id="ARBA00023125"/>
    </source>
</evidence>
<dbReference type="GO" id="GO:0008270">
    <property type="term" value="F:zinc ion binding"/>
    <property type="evidence" value="ECO:0007669"/>
    <property type="project" value="InterPro"/>
</dbReference>
<keyword evidence="5" id="KW-0238">DNA-binding</keyword>
<protein>
    <recommendedName>
        <fullName evidence="9">Xylanolytic transcriptional activator regulatory domain-containing protein</fullName>
    </recommendedName>
</protein>
<evidence type="ECO:0000256" key="3">
    <source>
        <dbReference type="ARBA" id="ARBA00022833"/>
    </source>
</evidence>
<dbReference type="Gene3D" id="4.10.240.10">
    <property type="entry name" value="Zn(2)-C6 fungal-type DNA-binding domain"/>
    <property type="match status" value="1"/>
</dbReference>
<comment type="subcellular location">
    <subcellularLocation>
        <location evidence="1">Nucleus</location>
    </subcellularLocation>
</comment>
<gene>
    <name evidence="10" type="ORF">GGP41_004321</name>
</gene>
<keyword evidence="4" id="KW-0805">Transcription regulation</keyword>
<organism evidence="10 11">
    <name type="scientific">Cochliobolus sativus</name>
    <name type="common">Common root rot and spot blotch fungus</name>
    <name type="synonym">Bipolaris sorokiniana</name>
    <dbReference type="NCBI Taxonomy" id="45130"/>
    <lineage>
        <taxon>Eukaryota</taxon>
        <taxon>Fungi</taxon>
        <taxon>Dikarya</taxon>
        <taxon>Ascomycota</taxon>
        <taxon>Pezizomycotina</taxon>
        <taxon>Dothideomycetes</taxon>
        <taxon>Pleosporomycetidae</taxon>
        <taxon>Pleosporales</taxon>
        <taxon>Pleosporineae</taxon>
        <taxon>Pleosporaceae</taxon>
        <taxon>Bipolaris</taxon>
    </lineage>
</organism>
<dbReference type="PANTHER" id="PTHR47782:SF14">
    <property type="entry name" value="ZN(II)2CYS6 TRANSCRIPTION FACTOR (EUROFUNG)"/>
    <property type="match status" value="1"/>
</dbReference>
<name>A0A8H5ZLT0_COCSA</name>
<dbReference type="GO" id="GO:0005634">
    <property type="term" value="C:nucleus"/>
    <property type="evidence" value="ECO:0007669"/>
    <property type="project" value="UniProtKB-SubCell"/>
</dbReference>
<dbReference type="GO" id="GO:0000981">
    <property type="term" value="F:DNA-binding transcription factor activity, RNA polymerase II-specific"/>
    <property type="evidence" value="ECO:0007669"/>
    <property type="project" value="InterPro"/>
</dbReference>
<dbReference type="Proteomes" id="UP000624244">
    <property type="component" value="Unassembled WGS sequence"/>
</dbReference>
<feature type="domain" description="Xylanolytic transcriptional activator regulatory" evidence="9">
    <location>
        <begin position="327"/>
        <end position="401"/>
    </location>
</feature>
<proteinExistence type="predicted"/>
<evidence type="ECO:0000313" key="10">
    <source>
        <dbReference type="EMBL" id="KAF5851496.1"/>
    </source>
</evidence>
<keyword evidence="6" id="KW-0804">Transcription</keyword>
<dbReference type="CDD" id="cd12148">
    <property type="entry name" value="fungal_TF_MHR"/>
    <property type="match status" value="1"/>
</dbReference>
<keyword evidence="2" id="KW-0479">Metal-binding</keyword>
<feature type="region of interest" description="Disordered" evidence="8">
    <location>
        <begin position="81"/>
        <end position="123"/>
    </location>
</feature>
<dbReference type="InterPro" id="IPR007219">
    <property type="entry name" value="XnlR_reg_dom"/>
</dbReference>
<evidence type="ECO:0000256" key="1">
    <source>
        <dbReference type="ARBA" id="ARBA00004123"/>
    </source>
</evidence>
<dbReference type="SMART" id="SM00906">
    <property type="entry name" value="Fungal_trans"/>
    <property type="match status" value="1"/>
</dbReference>
<reference evidence="10" key="1">
    <citation type="submission" date="2019-11" db="EMBL/GenBank/DDBJ databases">
        <title>Bipolaris sorokiniana Genome sequencing.</title>
        <authorList>
            <person name="Wang H."/>
        </authorList>
    </citation>
    <scope>NUCLEOTIDE SEQUENCE</scope>
</reference>
<evidence type="ECO:0000256" key="6">
    <source>
        <dbReference type="ARBA" id="ARBA00023163"/>
    </source>
</evidence>
<dbReference type="GO" id="GO:0006351">
    <property type="term" value="P:DNA-templated transcription"/>
    <property type="evidence" value="ECO:0007669"/>
    <property type="project" value="InterPro"/>
</dbReference>
<dbReference type="PANTHER" id="PTHR47782">
    <property type="entry name" value="ZN(II)2CYS6 TRANSCRIPTION FACTOR (EUROFUNG)-RELATED"/>
    <property type="match status" value="1"/>
</dbReference>
<comment type="caution">
    <text evidence="10">The sequence shown here is derived from an EMBL/GenBank/DDBJ whole genome shotgun (WGS) entry which is preliminary data.</text>
</comment>
<dbReference type="GO" id="GO:0045944">
    <property type="term" value="P:positive regulation of transcription by RNA polymerase II"/>
    <property type="evidence" value="ECO:0007669"/>
    <property type="project" value="TreeGrafter"/>
</dbReference>
<accession>A0A8H5ZLT0</accession>
<evidence type="ECO:0000259" key="9">
    <source>
        <dbReference type="SMART" id="SM00906"/>
    </source>
</evidence>
<dbReference type="EMBL" id="WNKQ01000005">
    <property type="protein sequence ID" value="KAF5851496.1"/>
    <property type="molecule type" value="Genomic_DNA"/>
</dbReference>
<evidence type="ECO:0000256" key="7">
    <source>
        <dbReference type="ARBA" id="ARBA00023242"/>
    </source>
</evidence>
<keyword evidence="3" id="KW-0862">Zinc</keyword>
<dbReference type="GO" id="GO:0043565">
    <property type="term" value="F:sequence-specific DNA binding"/>
    <property type="evidence" value="ECO:0007669"/>
    <property type="project" value="TreeGrafter"/>
</dbReference>
<dbReference type="Pfam" id="PF04082">
    <property type="entry name" value="Fungal_trans"/>
    <property type="match status" value="1"/>
</dbReference>
<evidence type="ECO:0000313" key="11">
    <source>
        <dbReference type="Proteomes" id="UP000624244"/>
    </source>
</evidence>
<dbReference type="AlphaFoldDB" id="A0A8H5ZLT0"/>
<evidence type="ECO:0000256" key="8">
    <source>
        <dbReference type="SAM" id="MobiDB-lite"/>
    </source>
</evidence>